<evidence type="ECO:0000313" key="2">
    <source>
        <dbReference type="EnsemblPlants" id="Bo6g068460.1"/>
    </source>
</evidence>
<evidence type="ECO:0008006" key="4">
    <source>
        <dbReference type="Google" id="ProtNLM"/>
    </source>
</evidence>
<dbReference type="AlphaFoldDB" id="A0A0D3CTX4"/>
<keyword evidence="3" id="KW-1185">Reference proteome</keyword>
<dbReference type="Gramene" id="Bo6g068460.1">
    <property type="protein sequence ID" value="Bo6g068460.1"/>
    <property type="gene ID" value="Bo6g068460"/>
</dbReference>
<sequence length="83" mass="9472">MKKSFQLLFTFLTMFIILSLGTMTDAQRKSLFCTYNVPVDTKKSCDPLCNSLCVKVYGYIGKSVCEREIKGFCQCSAFCKRSR</sequence>
<accession>A0A0D3CTX4</accession>
<feature type="chain" id="PRO_5002274086" description="Knottin scorpion toxin-like domain-containing protein" evidence="1">
    <location>
        <begin position="27"/>
        <end position="83"/>
    </location>
</feature>
<feature type="signal peptide" evidence="1">
    <location>
        <begin position="1"/>
        <end position="26"/>
    </location>
</feature>
<name>A0A0D3CTX4_BRAOL</name>
<organism evidence="2 3">
    <name type="scientific">Brassica oleracea var. oleracea</name>
    <dbReference type="NCBI Taxonomy" id="109376"/>
    <lineage>
        <taxon>Eukaryota</taxon>
        <taxon>Viridiplantae</taxon>
        <taxon>Streptophyta</taxon>
        <taxon>Embryophyta</taxon>
        <taxon>Tracheophyta</taxon>
        <taxon>Spermatophyta</taxon>
        <taxon>Magnoliopsida</taxon>
        <taxon>eudicotyledons</taxon>
        <taxon>Gunneridae</taxon>
        <taxon>Pentapetalae</taxon>
        <taxon>rosids</taxon>
        <taxon>malvids</taxon>
        <taxon>Brassicales</taxon>
        <taxon>Brassicaceae</taxon>
        <taxon>Brassiceae</taxon>
        <taxon>Brassica</taxon>
    </lineage>
</organism>
<dbReference type="EnsemblPlants" id="Bo6g068460.1">
    <property type="protein sequence ID" value="Bo6g068460.1"/>
    <property type="gene ID" value="Bo6g068460"/>
</dbReference>
<evidence type="ECO:0000256" key="1">
    <source>
        <dbReference type="SAM" id="SignalP"/>
    </source>
</evidence>
<dbReference type="Proteomes" id="UP000032141">
    <property type="component" value="Chromosome C6"/>
</dbReference>
<dbReference type="HOGENOM" id="CLU_193261_0_0_1"/>
<evidence type="ECO:0000313" key="3">
    <source>
        <dbReference type="Proteomes" id="UP000032141"/>
    </source>
</evidence>
<protein>
    <recommendedName>
        <fullName evidence="4">Knottin scorpion toxin-like domain-containing protein</fullName>
    </recommendedName>
</protein>
<proteinExistence type="predicted"/>
<keyword evidence="1" id="KW-0732">Signal</keyword>
<dbReference type="OMA" id="CQCSAFC"/>
<reference evidence="2 3" key="1">
    <citation type="journal article" date="2014" name="Genome Biol.">
        <title>Transcriptome and methylome profiling reveals relics of genome dominance in the mesopolyploid Brassica oleracea.</title>
        <authorList>
            <person name="Parkin I.A."/>
            <person name="Koh C."/>
            <person name="Tang H."/>
            <person name="Robinson S.J."/>
            <person name="Kagale S."/>
            <person name="Clarke W.E."/>
            <person name="Town C.D."/>
            <person name="Nixon J."/>
            <person name="Krishnakumar V."/>
            <person name="Bidwell S.L."/>
            <person name="Denoeud F."/>
            <person name="Belcram H."/>
            <person name="Links M.G."/>
            <person name="Just J."/>
            <person name="Clarke C."/>
            <person name="Bender T."/>
            <person name="Huebert T."/>
            <person name="Mason A.S."/>
            <person name="Pires J.C."/>
            <person name="Barker G."/>
            <person name="Moore J."/>
            <person name="Walley P.G."/>
            <person name="Manoli S."/>
            <person name="Batley J."/>
            <person name="Edwards D."/>
            <person name="Nelson M.N."/>
            <person name="Wang X."/>
            <person name="Paterson A.H."/>
            <person name="King G."/>
            <person name="Bancroft I."/>
            <person name="Chalhoub B."/>
            <person name="Sharpe A.G."/>
        </authorList>
    </citation>
    <scope>NUCLEOTIDE SEQUENCE</scope>
    <source>
        <strain evidence="2 3">cv. TO1000</strain>
    </source>
</reference>
<reference evidence="2" key="2">
    <citation type="submission" date="2015-03" db="UniProtKB">
        <authorList>
            <consortium name="EnsemblPlants"/>
        </authorList>
    </citation>
    <scope>IDENTIFICATION</scope>
</reference>